<dbReference type="PROSITE" id="PS50405">
    <property type="entry name" value="GST_CTER"/>
    <property type="match status" value="1"/>
</dbReference>
<dbReference type="GO" id="GO:0005737">
    <property type="term" value="C:cytoplasm"/>
    <property type="evidence" value="ECO:0007669"/>
    <property type="project" value="TreeGrafter"/>
</dbReference>
<dbReference type="EMBL" id="KN847336">
    <property type="protein sequence ID" value="KIW42794.1"/>
    <property type="molecule type" value="Genomic_DNA"/>
</dbReference>
<protein>
    <recommendedName>
        <fullName evidence="5">GST N-terminal domain-containing protein</fullName>
    </recommendedName>
</protein>
<evidence type="ECO:0000259" key="2">
    <source>
        <dbReference type="PROSITE" id="PS50405"/>
    </source>
</evidence>
<dbReference type="InterPro" id="IPR004045">
    <property type="entry name" value="Glutathione_S-Trfase_N"/>
</dbReference>
<dbReference type="Pfam" id="PF13409">
    <property type="entry name" value="GST_N_2"/>
    <property type="match status" value="1"/>
</dbReference>
<dbReference type="CDD" id="cd00570">
    <property type="entry name" value="GST_N_family"/>
    <property type="match status" value="1"/>
</dbReference>
<evidence type="ECO:0008006" key="5">
    <source>
        <dbReference type="Google" id="ProtNLM"/>
    </source>
</evidence>
<dbReference type="RefSeq" id="XP_016263010.1">
    <property type="nucleotide sequence ID" value="XM_016407406.1"/>
</dbReference>
<dbReference type="HOGENOM" id="CLU_074611_0_0_1"/>
<dbReference type="SUPFAM" id="SSF52833">
    <property type="entry name" value="Thioredoxin-like"/>
    <property type="match status" value="1"/>
</dbReference>
<dbReference type="AlphaFoldDB" id="A0A0D2E4Q3"/>
<dbReference type="Proteomes" id="UP000053342">
    <property type="component" value="Unassembled WGS sequence"/>
</dbReference>
<dbReference type="GeneID" id="27358381"/>
<evidence type="ECO:0000313" key="4">
    <source>
        <dbReference type="Proteomes" id="UP000053342"/>
    </source>
</evidence>
<dbReference type="Gene3D" id="1.20.1050.10">
    <property type="match status" value="1"/>
</dbReference>
<dbReference type="PANTHER" id="PTHR43968:SF8">
    <property type="entry name" value="S-TRANSFERASE, PUTATIVE (AFU_ORTHOLOGUE AFUA_2G00590)-RELATED"/>
    <property type="match status" value="1"/>
</dbReference>
<reference evidence="3 4" key="1">
    <citation type="submission" date="2015-01" db="EMBL/GenBank/DDBJ databases">
        <title>The Genome Sequence of Exophiala oligosperma CBS72588.</title>
        <authorList>
            <consortium name="The Broad Institute Genomics Platform"/>
            <person name="Cuomo C."/>
            <person name="de Hoog S."/>
            <person name="Gorbushina A."/>
            <person name="Stielow B."/>
            <person name="Teixiera M."/>
            <person name="Abouelleil A."/>
            <person name="Chapman S.B."/>
            <person name="Priest M."/>
            <person name="Young S.K."/>
            <person name="Wortman J."/>
            <person name="Nusbaum C."/>
            <person name="Birren B."/>
        </authorList>
    </citation>
    <scope>NUCLEOTIDE SEQUENCE [LARGE SCALE GENOMIC DNA]</scope>
    <source>
        <strain evidence="3 4">CBS 72588</strain>
    </source>
</reference>
<gene>
    <name evidence="3" type="ORF">PV06_06307</name>
</gene>
<organism evidence="3 4">
    <name type="scientific">Exophiala oligosperma</name>
    <dbReference type="NCBI Taxonomy" id="215243"/>
    <lineage>
        <taxon>Eukaryota</taxon>
        <taxon>Fungi</taxon>
        <taxon>Dikarya</taxon>
        <taxon>Ascomycota</taxon>
        <taxon>Pezizomycotina</taxon>
        <taxon>Eurotiomycetes</taxon>
        <taxon>Chaetothyriomycetidae</taxon>
        <taxon>Chaetothyriales</taxon>
        <taxon>Herpotrichiellaceae</taxon>
        <taxon>Exophiala</taxon>
    </lineage>
</organism>
<dbReference type="InterPro" id="IPR010987">
    <property type="entry name" value="Glutathione-S-Trfase_C-like"/>
</dbReference>
<dbReference type="STRING" id="215243.A0A0D2E4Q3"/>
<dbReference type="InterPro" id="IPR040079">
    <property type="entry name" value="Glutathione_S-Trfase"/>
</dbReference>
<dbReference type="VEuPathDB" id="FungiDB:PV06_06307"/>
<dbReference type="Gene3D" id="3.40.30.10">
    <property type="entry name" value="Glutaredoxin"/>
    <property type="match status" value="1"/>
</dbReference>
<dbReference type="InterPro" id="IPR050983">
    <property type="entry name" value="GST_Omega/HSP26"/>
</dbReference>
<dbReference type="InterPro" id="IPR036249">
    <property type="entry name" value="Thioredoxin-like_sf"/>
</dbReference>
<dbReference type="SFLD" id="SFLDG00358">
    <property type="entry name" value="Main_(cytGST)"/>
    <property type="match status" value="1"/>
</dbReference>
<name>A0A0D2E4Q3_9EURO</name>
<feature type="domain" description="GST N-terminal" evidence="1">
    <location>
        <begin position="15"/>
        <end position="100"/>
    </location>
</feature>
<dbReference type="PANTHER" id="PTHR43968">
    <property type="match status" value="1"/>
</dbReference>
<evidence type="ECO:0000259" key="1">
    <source>
        <dbReference type="PROSITE" id="PS50404"/>
    </source>
</evidence>
<dbReference type="PROSITE" id="PS50404">
    <property type="entry name" value="GST_NTER"/>
    <property type="match status" value="1"/>
</dbReference>
<dbReference type="SFLD" id="SFLDS00019">
    <property type="entry name" value="Glutathione_Transferase_(cytos"/>
    <property type="match status" value="1"/>
</dbReference>
<keyword evidence="4" id="KW-1185">Reference proteome</keyword>
<evidence type="ECO:0000313" key="3">
    <source>
        <dbReference type="EMBL" id="KIW42794.1"/>
    </source>
</evidence>
<dbReference type="OrthoDB" id="202840at2759"/>
<dbReference type="InterPro" id="IPR036282">
    <property type="entry name" value="Glutathione-S-Trfase_C_sf"/>
</dbReference>
<sequence length="266" mass="29866">MSLTTATNQNNGQFPKIKMYTNHGCGWCHRVQIVLKELGLPYEEVLVDLDNARPEWFLKMNPRGLVPVFQYTASPSSPTLTLTESGPIVSFLMDLYPSSSLLPTLPTGPSSPPSIDDVGKAHVRYRMAFFVDTYFTKINPFMFKIVGTEDVQAKEKLVDDCIALLEKEIEPLLAEAAPYFANSKELTLVEAMTAPFTTRLYDFANGEILPSSLGERMTGPTLPFFARWMKLCAEHPSVLATWDKEYFIPRIIERLPKAKAKYATGN</sequence>
<dbReference type="SUPFAM" id="SSF47616">
    <property type="entry name" value="GST C-terminal domain-like"/>
    <property type="match status" value="1"/>
</dbReference>
<feature type="domain" description="GST C-terminal" evidence="2">
    <location>
        <begin position="116"/>
        <end position="252"/>
    </location>
</feature>
<accession>A0A0D2E4Q3</accession>
<proteinExistence type="predicted"/>